<reference evidence="1" key="1">
    <citation type="submission" date="2022-02" db="EMBL/GenBank/DDBJ databases">
        <title>Plant Genome Project.</title>
        <authorList>
            <person name="Zhang R.-G."/>
        </authorList>
    </citation>
    <scope>NUCLEOTIDE SEQUENCE</scope>
    <source>
        <strain evidence="1">AT1</strain>
    </source>
</reference>
<protein>
    <submittedName>
        <fullName evidence="1">Uncharacterized protein</fullName>
    </submittedName>
</protein>
<gene>
    <name evidence="1" type="ORF">RHMOL_Rhmol01G0153400</name>
</gene>
<accession>A0ACC0Q217</accession>
<proteinExistence type="predicted"/>
<dbReference type="Proteomes" id="UP001062846">
    <property type="component" value="Chromosome 1"/>
</dbReference>
<name>A0ACC0Q217_RHOML</name>
<organism evidence="1 2">
    <name type="scientific">Rhododendron molle</name>
    <name type="common">Chinese azalea</name>
    <name type="synonym">Azalea mollis</name>
    <dbReference type="NCBI Taxonomy" id="49168"/>
    <lineage>
        <taxon>Eukaryota</taxon>
        <taxon>Viridiplantae</taxon>
        <taxon>Streptophyta</taxon>
        <taxon>Embryophyta</taxon>
        <taxon>Tracheophyta</taxon>
        <taxon>Spermatophyta</taxon>
        <taxon>Magnoliopsida</taxon>
        <taxon>eudicotyledons</taxon>
        <taxon>Gunneridae</taxon>
        <taxon>Pentapetalae</taxon>
        <taxon>asterids</taxon>
        <taxon>Ericales</taxon>
        <taxon>Ericaceae</taxon>
        <taxon>Ericoideae</taxon>
        <taxon>Rhodoreae</taxon>
        <taxon>Rhododendron</taxon>
    </lineage>
</organism>
<dbReference type="EMBL" id="CM046388">
    <property type="protein sequence ID" value="KAI8571871.1"/>
    <property type="molecule type" value="Genomic_DNA"/>
</dbReference>
<evidence type="ECO:0000313" key="2">
    <source>
        <dbReference type="Proteomes" id="UP001062846"/>
    </source>
</evidence>
<comment type="caution">
    <text evidence="1">The sequence shown here is derived from an EMBL/GenBank/DDBJ whole genome shotgun (WGS) entry which is preliminary data.</text>
</comment>
<sequence length="184" mass="21015">MPIQPKLTLSLCKNSDPPLPPPYLLSHPTLQHSTFSLFLFLYNLNTPKKIKHKHPLLYSSPERERGAGAAIPTEHPHHHQPATTTSQHHRHPPLATGHHHLLPPSPSTKPTSSRSPELHGRAAPPRHRISPNPISQDERMQQIITHWRTLWGSYHSQEIVQIADCSACCYYYYLSRLHRLVFSC</sequence>
<keyword evidence="2" id="KW-1185">Reference proteome</keyword>
<evidence type="ECO:0000313" key="1">
    <source>
        <dbReference type="EMBL" id="KAI8571871.1"/>
    </source>
</evidence>